<dbReference type="Gene3D" id="1.10.1240.100">
    <property type="match status" value="1"/>
</dbReference>
<evidence type="ECO:0000256" key="4">
    <source>
        <dbReference type="ARBA" id="ARBA00022490"/>
    </source>
</evidence>
<evidence type="ECO:0000259" key="9">
    <source>
        <dbReference type="PROSITE" id="PS50075"/>
    </source>
</evidence>
<keyword evidence="4" id="KW-0963">Cytoplasm</keyword>
<evidence type="ECO:0000313" key="12">
    <source>
        <dbReference type="Proteomes" id="UP000318416"/>
    </source>
</evidence>
<keyword evidence="3" id="KW-0596">Phosphopantetheine</keyword>
<dbReference type="GO" id="GO:0031177">
    <property type="term" value="F:phosphopantetheine binding"/>
    <property type="evidence" value="ECO:0007669"/>
    <property type="project" value="InterPro"/>
</dbReference>
<dbReference type="SUPFAM" id="SSF47336">
    <property type="entry name" value="ACP-like"/>
    <property type="match status" value="1"/>
</dbReference>
<feature type="region of interest" description="Disordered" evidence="8">
    <location>
        <begin position="561"/>
        <end position="596"/>
    </location>
</feature>
<dbReference type="InterPro" id="IPR020806">
    <property type="entry name" value="PKS_PP-bd"/>
</dbReference>
<dbReference type="InterPro" id="IPR020841">
    <property type="entry name" value="PKS_Beta-ketoAc_synthase_dom"/>
</dbReference>
<dbReference type="Pfam" id="PF22336">
    <property type="entry name" value="RhiE-like_linker"/>
    <property type="match status" value="1"/>
</dbReference>
<dbReference type="Pfam" id="PF02801">
    <property type="entry name" value="Ketoacyl-synt_C"/>
    <property type="match status" value="1"/>
</dbReference>
<dbReference type="InterPro" id="IPR009081">
    <property type="entry name" value="PP-bd_ACP"/>
</dbReference>
<evidence type="ECO:0000313" key="11">
    <source>
        <dbReference type="EMBL" id="TWE15622.1"/>
    </source>
</evidence>
<dbReference type="PROSITE" id="PS50075">
    <property type="entry name" value="CARRIER"/>
    <property type="match status" value="1"/>
</dbReference>
<dbReference type="PANTHER" id="PTHR43775">
    <property type="entry name" value="FATTY ACID SYNTHASE"/>
    <property type="match status" value="1"/>
</dbReference>
<dbReference type="Pfam" id="PF00109">
    <property type="entry name" value="ketoacyl-synt"/>
    <property type="match status" value="1"/>
</dbReference>
<dbReference type="InterPro" id="IPR050091">
    <property type="entry name" value="PKS_NRPS_Biosynth_Enz"/>
</dbReference>
<dbReference type="Pfam" id="PF00975">
    <property type="entry name" value="Thioesterase"/>
    <property type="match status" value="1"/>
</dbReference>
<reference evidence="11 12" key="1">
    <citation type="submission" date="2019-06" db="EMBL/GenBank/DDBJ databases">
        <title>Sequencing the genomes of 1000 actinobacteria strains.</title>
        <authorList>
            <person name="Klenk H.-P."/>
        </authorList>
    </citation>
    <scope>NUCLEOTIDE SEQUENCE [LARGE SCALE GENOMIC DNA]</scope>
    <source>
        <strain evidence="11 12">DSM 41649</strain>
    </source>
</reference>
<dbReference type="GO" id="GO:0017000">
    <property type="term" value="P:antibiotic biosynthetic process"/>
    <property type="evidence" value="ECO:0007669"/>
    <property type="project" value="UniProtKB-ARBA"/>
</dbReference>
<dbReference type="Gene3D" id="3.40.47.10">
    <property type="match status" value="1"/>
</dbReference>
<proteinExistence type="predicted"/>
<dbReference type="Proteomes" id="UP000318416">
    <property type="component" value="Unassembled WGS sequence"/>
</dbReference>
<evidence type="ECO:0000256" key="5">
    <source>
        <dbReference type="ARBA" id="ARBA00022553"/>
    </source>
</evidence>
<dbReference type="PANTHER" id="PTHR43775:SF37">
    <property type="entry name" value="SI:DKEY-61P9.11"/>
    <property type="match status" value="1"/>
</dbReference>
<feature type="domain" description="Ketosynthase family 3 (KS3)" evidence="10">
    <location>
        <begin position="8"/>
        <end position="433"/>
    </location>
</feature>
<dbReference type="SMART" id="SM00824">
    <property type="entry name" value="PKS_TE"/>
    <property type="match status" value="1"/>
</dbReference>
<dbReference type="AlphaFoldDB" id="A0A561EJ74"/>
<dbReference type="GO" id="GO:0006633">
    <property type="term" value="P:fatty acid biosynthetic process"/>
    <property type="evidence" value="ECO:0007669"/>
    <property type="project" value="TreeGrafter"/>
</dbReference>
<comment type="subcellular location">
    <subcellularLocation>
        <location evidence="1">Cytoplasm</location>
    </subcellularLocation>
</comment>
<dbReference type="PROSITE" id="PS52004">
    <property type="entry name" value="KS3_2"/>
    <property type="match status" value="1"/>
</dbReference>
<dbReference type="InterPro" id="IPR001031">
    <property type="entry name" value="Thioesterase"/>
</dbReference>
<evidence type="ECO:0000256" key="1">
    <source>
        <dbReference type="ARBA" id="ARBA00004496"/>
    </source>
</evidence>
<dbReference type="InterPro" id="IPR036736">
    <property type="entry name" value="ACP-like_sf"/>
</dbReference>
<dbReference type="InterPro" id="IPR016039">
    <property type="entry name" value="Thiolase-like"/>
</dbReference>
<keyword evidence="7" id="KW-0677">Repeat</keyword>
<comment type="caution">
    <text evidence="11">The sequence shown here is derived from an EMBL/GenBank/DDBJ whole genome shotgun (WGS) entry which is preliminary data.</text>
</comment>
<gene>
    <name evidence="11" type="ORF">FB465_0540</name>
</gene>
<accession>A0A561EJ74</accession>
<comment type="pathway">
    <text evidence="2">Antibiotic biosynthesis.</text>
</comment>
<evidence type="ECO:0000256" key="7">
    <source>
        <dbReference type="ARBA" id="ARBA00022737"/>
    </source>
</evidence>
<dbReference type="PROSITE" id="PS00012">
    <property type="entry name" value="PHOSPHOPANTETHEINE"/>
    <property type="match status" value="1"/>
</dbReference>
<dbReference type="RefSeq" id="WP_145787228.1">
    <property type="nucleotide sequence ID" value="NZ_BAAABR010000004.1"/>
</dbReference>
<dbReference type="SMART" id="SM00825">
    <property type="entry name" value="PKS_KS"/>
    <property type="match status" value="1"/>
</dbReference>
<organism evidence="11 12">
    <name type="scientific">Kitasatospora atroaurantiaca</name>
    <dbReference type="NCBI Taxonomy" id="285545"/>
    <lineage>
        <taxon>Bacteria</taxon>
        <taxon>Bacillati</taxon>
        <taxon>Actinomycetota</taxon>
        <taxon>Actinomycetes</taxon>
        <taxon>Kitasatosporales</taxon>
        <taxon>Streptomycetaceae</taxon>
        <taxon>Kitasatospora</taxon>
    </lineage>
</organism>
<dbReference type="InterPro" id="IPR006162">
    <property type="entry name" value="Ppantetheine_attach_site"/>
</dbReference>
<dbReference type="SMART" id="SM00823">
    <property type="entry name" value="PKS_PP"/>
    <property type="match status" value="1"/>
</dbReference>
<dbReference type="GO" id="GO:0004312">
    <property type="term" value="F:fatty acid synthase activity"/>
    <property type="evidence" value="ECO:0007669"/>
    <property type="project" value="TreeGrafter"/>
</dbReference>
<keyword evidence="6" id="KW-0808">Transferase</keyword>
<dbReference type="InterPro" id="IPR054514">
    <property type="entry name" value="RhiE-like_linker"/>
</dbReference>
<evidence type="ECO:0000256" key="6">
    <source>
        <dbReference type="ARBA" id="ARBA00022679"/>
    </source>
</evidence>
<dbReference type="InterPro" id="IPR029058">
    <property type="entry name" value="AB_hydrolase_fold"/>
</dbReference>
<evidence type="ECO:0000256" key="2">
    <source>
        <dbReference type="ARBA" id="ARBA00004792"/>
    </source>
</evidence>
<dbReference type="GO" id="GO:0005737">
    <property type="term" value="C:cytoplasm"/>
    <property type="evidence" value="ECO:0007669"/>
    <property type="project" value="UniProtKB-SubCell"/>
</dbReference>
<evidence type="ECO:0000256" key="3">
    <source>
        <dbReference type="ARBA" id="ARBA00022450"/>
    </source>
</evidence>
<dbReference type="InterPro" id="IPR014031">
    <property type="entry name" value="Ketoacyl_synth_C"/>
</dbReference>
<evidence type="ECO:0000256" key="8">
    <source>
        <dbReference type="SAM" id="MobiDB-lite"/>
    </source>
</evidence>
<dbReference type="SUPFAM" id="SSF53901">
    <property type="entry name" value="Thiolase-like"/>
    <property type="match status" value="1"/>
</dbReference>
<sequence length="944" mass="99923">MSEPTDETAAIAIVGMAGRFPGAADVRTLWAGLLEGTEQVRRFGADEMLGAGVPPEQIAADTHVPYGADLADADLFDAEFFGMTPRDAMLTDPQQRLFLTCAWEALQDSGNPPSRLTGRTGVFGSTTLSTYLLANVLRSPEFADSALSYPVLIGNDKDFLTTRVSYRLGLTGPSMAVQSACSGSLTAVHLACASLRRGESDLALAGGVSVTLPQTGGYGYQEGGILSRDGHCRVFDADSAGTVKGNGCAVVALKRLADAVADGDQVYAVIRGTAVNNDGADKIGFTAPGPAGQQAAILAALAESGVPAHRIGYIETHGTGTALGDPIELRALAAAHTAVGGPAPGCAIGSVKANLGHLDAAAGVVGLVKAALVLRHQTIPPQINFDRPNPLLRLDRLPYRVITEATPCDPPLAAAAVSSFGLGGTNAHIVLTAPPYRGPSPAGRYPVVLSARDPEALRAGAQDLLDFLQTQPVPVAELARTLLTGRDPMPVRHAFTASDTAEVCAGLQALLDGEEPDRTDEAVLAWLDGEDLRPADWGLARAGKVSLPPYPLRPVRHWIEPAAPPEPAEPADPARSAGNGEPAGNERSAEKAARPSVAGVVDLLERHLRRTPISPDDDYYALGGDSLTAVDIVTALRDAFGAEIDLDTFAALRTPRRITEWIAERLGGAGSGAVDGISPVRDGDGRTLFLLPPAGGTNFCYFQLASHAGQARTPIAAVTLPGDRPATLRALAGAYLASIRMAQPHGPYRLGGYSFGGNVAFELALQLQAEGEEVELLVMFDSHPPEAYVGSRITDKEFAAAFPLMLRQAFAHDLDPAVLDNPPADLEQLLELARLPHWTEATVAEYRSFFRTWKHNHDALKGHYPDRPLRTDLVLFEAEEQENRDLLEALQIRTEPKTRWQGHLEGELAVLPVPGNHFTMFTDPAHLSRLAAALDSVLAAYDRP</sequence>
<keyword evidence="12" id="KW-1185">Reference proteome</keyword>
<dbReference type="OrthoDB" id="9778690at2"/>
<dbReference type="InterPro" id="IPR020802">
    <property type="entry name" value="TesA-like"/>
</dbReference>
<dbReference type="Gene3D" id="3.40.50.1820">
    <property type="entry name" value="alpha/beta hydrolase"/>
    <property type="match status" value="1"/>
</dbReference>
<keyword evidence="5" id="KW-0597">Phosphoprotein</keyword>
<dbReference type="CDD" id="cd00833">
    <property type="entry name" value="PKS"/>
    <property type="match status" value="1"/>
</dbReference>
<dbReference type="Gene3D" id="1.10.1200.10">
    <property type="entry name" value="ACP-like"/>
    <property type="match status" value="1"/>
</dbReference>
<dbReference type="InterPro" id="IPR014030">
    <property type="entry name" value="Ketoacyl_synth_N"/>
</dbReference>
<feature type="domain" description="Carrier" evidence="9">
    <location>
        <begin position="591"/>
        <end position="666"/>
    </location>
</feature>
<dbReference type="EMBL" id="VIVR01000001">
    <property type="protein sequence ID" value="TWE15622.1"/>
    <property type="molecule type" value="Genomic_DNA"/>
</dbReference>
<dbReference type="Pfam" id="PF00550">
    <property type="entry name" value="PP-binding"/>
    <property type="match status" value="1"/>
</dbReference>
<dbReference type="SUPFAM" id="SSF53474">
    <property type="entry name" value="alpha/beta-Hydrolases"/>
    <property type="match status" value="1"/>
</dbReference>
<protein>
    <submittedName>
        <fullName evidence="11">Phosphopantetheine binding protein</fullName>
    </submittedName>
</protein>
<evidence type="ECO:0000259" key="10">
    <source>
        <dbReference type="PROSITE" id="PS52004"/>
    </source>
</evidence>
<name>A0A561EJ74_9ACTN</name>